<dbReference type="SUPFAM" id="SSF53756">
    <property type="entry name" value="UDP-Glycosyltransferase/glycogen phosphorylase"/>
    <property type="match status" value="1"/>
</dbReference>
<dbReference type="Pfam" id="PF13579">
    <property type="entry name" value="Glyco_trans_4_4"/>
    <property type="match status" value="1"/>
</dbReference>
<keyword evidence="4" id="KW-1185">Reference proteome</keyword>
<name>A0A1I4FBC6_9HYPH</name>
<feature type="transmembrane region" description="Helical" evidence="1">
    <location>
        <begin position="76"/>
        <end position="93"/>
    </location>
</feature>
<feature type="domain" description="Glycosyltransferase subfamily 4-like N-terminal" evidence="2">
    <location>
        <begin position="19"/>
        <end position="191"/>
    </location>
</feature>
<dbReference type="InterPro" id="IPR028098">
    <property type="entry name" value="Glyco_trans_4-like_N"/>
</dbReference>
<dbReference type="OrthoDB" id="185319at2"/>
<keyword evidence="1" id="KW-0812">Transmembrane</keyword>
<dbReference type="CDD" id="cd03794">
    <property type="entry name" value="GT4_WbuB-like"/>
    <property type="match status" value="1"/>
</dbReference>
<evidence type="ECO:0000256" key="1">
    <source>
        <dbReference type="SAM" id="Phobius"/>
    </source>
</evidence>
<dbReference type="PANTHER" id="PTHR12526:SF600">
    <property type="entry name" value="GLYCOSYL TRANSFERASE GROUP 1"/>
    <property type="match status" value="1"/>
</dbReference>
<evidence type="ECO:0000259" key="2">
    <source>
        <dbReference type="Pfam" id="PF13579"/>
    </source>
</evidence>
<gene>
    <name evidence="3" type="ORF">SAMN04488498_13911</name>
</gene>
<dbReference type="AlphaFoldDB" id="A0A1I4FBC6"/>
<evidence type="ECO:0000313" key="3">
    <source>
        <dbReference type="EMBL" id="SFL14167.1"/>
    </source>
</evidence>
<proteinExistence type="predicted"/>
<keyword evidence="3" id="KW-0808">Transferase</keyword>
<sequence>MRITIVYRYFWPETFLPNDIAKWLAAAGHDVEVITAQPSYNPEANLPEQPWREEWNGVRIRRVPLFGERKRGIARYVNSALFIAIAALLILFGRKSDVVWTTSIPPVLQPFAIRLASWFRGARFVYFLQDIYPEIGLHMNMLKEGMLSRLLRSIDTWTLNRSDAVVTLSGDMAAVVRARGAAPKRLVLINNFAAVTGEPAGSRTRSGPVRFVFAGNIGRFQHLEELVEAFASIDPAVAVLEFLGEGRAKAGLRKIVEERGIGTVRFHKALPVADAFDFMRACDVGVVSLTPGLFRYAYPSKTFTYLAAGLPLLALVEEDSELARETRARDIGLAVDWGEPASSLTRAIHELASWPAGKRDAVRERSRELFDPEVARAKWLELFRDRGAG</sequence>
<accession>A0A1I4FBC6</accession>
<dbReference type="RefSeq" id="WP_149764078.1">
    <property type="nucleotide sequence ID" value="NZ_BSPE01000010.1"/>
</dbReference>
<dbReference type="GO" id="GO:0016757">
    <property type="term" value="F:glycosyltransferase activity"/>
    <property type="evidence" value="ECO:0007669"/>
    <property type="project" value="TreeGrafter"/>
</dbReference>
<dbReference type="Gene3D" id="3.40.50.2000">
    <property type="entry name" value="Glycogen Phosphorylase B"/>
    <property type="match status" value="2"/>
</dbReference>
<keyword evidence="1" id="KW-0472">Membrane</keyword>
<dbReference type="EMBL" id="FOSL01000039">
    <property type="protein sequence ID" value="SFL14167.1"/>
    <property type="molecule type" value="Genomic_DNA"/>
</dbReference>
<reference evidence="3 4" key="1">
    <citation type="submission" date="2016-10" db="EMBL/GenBank/DDBJ databases">
        <authorList>
            <person name="Varghese N."/>
            <person name="Submissions S."/>
        </authorList>
    </citation>
    <scope>NUCLEOTIDE SEQUENCE [LARGE SCALE GENOMIC DNA]</scope>
    <source>
        <strain evidence="3 4">DSM 21822</strain>
    </source>
</reference>
<dbReference type="Proteomes" id="UP000323300">
    <property type="component" value="Unassembled WGS sequence"/>
</dbReference>
<dbReference type="PANTHER" id="PTHR12526">
    <property type="entry name" value="GLYCOSYLTRANSFERASE"/>
    <property type="match status" value="1"/>
</dbReference>
<evidence type="ECO:0000313" key="4">
    <source>
        <dbReference type="Proteomes" id="UP000323300"/>
    </source>
</evidence>
<protein>
    <submittedName>
        <fullName evidence="3">Glycosyltransferase involved in cell wall bisynthesis</fullName>
    </submittedName>
</protein>
<keyword evidence="1" id="KW-1133">Transmembrane helix</keyword>
<organism evidence="3 4">
    <name type="scientific">Neomesorhizobium albiziae</name>
    <dbReference type="NCBI Taxonomy" id="335020"/>
    <lineage>
        <taxon>Bacteria</taxon>
        <taxon>Pseudomonadati</taxon>
        <taxon>Pseudomonadota</taxon>
        <taxon>Alphaproteobacteria</taxon>
        <taxon>Hyphomicrobiales</taxon>
        <taxon>Phyllobacteriaceae</taxon>
        <taxon>Neomesorhizobium</taxon>
    </lineage>
</organism>